<evidence type="ECO:0000256" key="4">
    <source>
        <dbReference type="ARBA" id="ARBA00022833"/>
    </source>
</evidence>
<dbReference type="SUPFAM" id="SSF57667">
    <property type="entry name" value="beta-beta-alpha zinc fingers"/>
    <property type="match status" value="1"/>
</dbReference>
<keyword evidence="8" id="KW-1185">Reference proteome</keyword>
<keyword evidence="3" id="KW-0863">Zinc-finger</keyword>
<keyword evidence="2" id="KW-0677">Repeat</keyword>
<evidence type="ECO:0000259" key="6">
    <source>
        <dbReference type="PROSITE" id="PS50157"/>
    </source>
</evidence>
<dbReference type="GO" id="GO:0008270">
    <property type="term" value="F:zinc ion binding"/>
    <property type="evidence" value="ECO:0007669"/>
    <property type="project" value="UniProtKB-KW"/>
</dbReference>
<proteinExistence type="predicted"/>
<evidence type="ECO:0000256" key="1">
    <source>
        <dbReference type="ARBA" id="ARBA00022723"/>
    </source>
</evidence>
<reference evidence="7 8" key="2">
    <citation type="journal article" date="2021" name="Genomics">
        <title>High-quality reference genome for Clonorchis sinensis.</title>
        <authorList>
            <person name="Young N.D."/>
            <person name="Stroehlein A.J."/>
            <person name="Kinkar L."/>
            <person name="Wang T."/>
            <person name="Sohn W.M."/>
            <person name="Chang B.C.H."/>
            <person name="Kaur P."/>
            <person name="Weisz D."/>
            <person name="Dudchenko O."/>
            <person name="Aiden E.L."/>
            <person name="Korhonen P.K."/>
            <person name="Gasser R.B."/>
        </authorList>
    </citation>
    <scope>NUCLEOTIDE SEQUENCE [LARGE SCALE GENOMIC DNA]</scope>
    <source>
        <strain evidence="7">Cs-k2</strain>
    </source>
</reference>
<dbReference type="SMART" id="SM00355">
    <property type="entry name" value="ZnF_C2H2"/>
    <property type="match status" value="4"/>
</dbReference>
<dbReference type="PROSITE" id="PS00028">
    <property type="entry name" value="ZINC_FINGER_C2H2_1"/>
    <property type="match status" value="3"/>
</dbReference>
<reference evidence="7 8" key="1">
    <citation type="journal article" date="2018" name="Biotechnol. Adv.">
        <title>Improved genomic resources and new bioinformatic workflow for the carcinogenic parasite Clonorchis sinensis: Biotechnological implications.</title>
        <authorList>
            <person name="Wang D."/>
            <person name="Korhonen P.K."/>
            <person name="Gasser R.B."/>
            <person name="Young N.D."/>
        </authorList>
    </citation>
    <scope>NUCLEOTIDE SEQUENCE [LARGE SCALE GENOMIC DNA]</scope>
    <source>
        <strain evidence="7">Cs-k2</strain>
    </source>
</reference>
<keyword evidence="4" id="KW-0862">Zinc</keyword>
<feature type="compositionally biased region" description="Polar residues" evidence="5">
    <location>
        <begin position="98"/>
        <end position="108"/>
    </location>
</feature>
<feature type="region of interest" description="Disordered" evidence="5">
    <location>
        <begin position="257"/>
        <end position="286"/>
    </location>
</feature>
<protein>
    <recommendedName>
        <fullName evidence="6">C2H2-type domain-containing protein</fullName>
    </recommendedName>
</protein>
<feature type="region of interest" description="Disordered" evidence="5">
    <location>
        <begin position="360"/>
        <end position="396"/>
    </location>
</feature>
<dbReference type="InterPro" id="IPR013087">
    <property type="entry name" value="Znf_C2H2_type"/>
</dbReference>
<feature type="compositionally biased region" description="Polar residues" evidence="5">
    <location>
        <begin position="74"/>
        <end position="88"/>
    </location>
</feature>
<evidence type="ECO:0000313" key="7">
    <source>
        <dbReference type="EMBL" id="KAG5451693.1"/>
    </source>
</evidence>
<feature type="compositionally biased region" description="Pro residues" evidence="5">
    <location>
        <begin position="129"/>
        <end position="139"/>
    </location>
</feature>
<dbReference type="EMBL" id="NIRI02000042">
    <property type="protein sequence ID" value="KAG5451693.1"/>
    <property type="molecule type" value="Genomic_DNA"/>
</dbReference>
<dbReference type="Pfam" id="PF00096">
    <property type="entry name" value="zf-C2H2"/>
    <property type="match status" value="1"/>
</dbReference>
<dbReference type="AlphaFoldDB" id="A0A419Q2Y6"/>
<accession>A0A419Q2Y6</accession>
<evidence type="ECO:0000256" key="2">
    <source>
        <dbReference type="ARBA" id="ARBA00022737"/>
    </source>
</evidence>
<feature type="region of interest" description="Disordered" evidence="5">
    <location>
        <begin position="457"/>
        <end position="492"/>
    </location>
</feature>
<feature type="compositionally biased region" description="Acidic residues" evidence="5">
    <location>
        <begin position="366"/>
        <end position="376"/>
    </location>
</feature>
<organism evidence="7 8">
    <name type="scientific">Clonorchis sinensis</name>
    <name type="common">Chinese liver fluke</name>
    <dbReference type="NCBI Taxonomy" id="79923"/>
    <lineage>
        <taxon>Eukaryota</taxon>
        <taxon>Metazoa</taxon>
        <taxon>Spiralia</taxon>
        <taxon>Lophotrochozoa</taxon>
        <taxon>Platyhelminthes</taxon>
        <taxon>Trematoda</taxon>
        <taxon>Digenea</taxon>
        <taxon>Opisthorchiida</taxon>
        <taxon>Opisthorchiata</taxon>
        <taxon>Opisthorchiidae</taxon>
        <taxon>Clonorchis</taxon>
    </lineage>
</organism>
<dbReference type="STRING" id="79923.A0A419Q2Y6"/>
<feature type="region of interest" description="Disordered" evidence="5">
    <location>
        <begin position="590"/>
        <end position="614"/>
    </location>
</feature>
<gene>
    <name evidence="7" type="ORF">CSKR_201491</name>
</gene>
<keyword evidence="1" id="KW-0479">Metal-binding</keyword>
<dbReference type="Proteomes" id="UP000286415">
    <property type="component" value="Unassembled WGS sequence"/>
</dbReference>
<feature type="domain" description="C2H2-type" evidence="6">
    <location>
        <begin position="296"/>
        <end position="323"/>
    </location>
</feature>
<feature type="domain" description="C2H2-type" evidence="6">
    <location>
        <begin position="236"/>
        <end position="259"/>
    </location>
</feature>
<dbReference type="OrthoDB" id="8922241at2759"/>
<evidence type="ECO:0000256" key="3">
    <source>
        <dbReference type="ARBA" id="ARBA00022771"/>
    </source>
</evidence>
<evidence type="ECO:0000313" key="8">
    <source>
        <dbReference type="Proteomes" id="UP000286415"/>
    </source>
</evidence>
<comment type="caution">
    <text evidence="7">The sequence shown here is derived from an EMBL/GenBank/DDBJ whole genome shotgun (WGS) entry which is preliminary data.</text>
</comment>
<feature type="compositionally biased region" description="Basic residues" evidence="5">
    <location>
        <begin position="381"/>
        <end position="392"/>
    </location>
</feature>
<feature type="compositionally biased region" description="Basic residues" evidence="5">
    <location>
        <begin position="474"/>
        <end position="483"/>
    </location>
</feature>
<sequence>MVDVAWKKFIIKVECERSCNPDGSWQPGSTIYFCRTCPSFRTPVKETANVHLSEVHKVSLDKNSVNLHPRPASRIQSSAVNGLSSSTSDPEDRVKVPESSSPLQNQESFVEVKPNPCDTSELHISQPDAPSPISPPTAPSSPLSPLFKEVLGNTRKRITVTLSTSPTAAGLDIAALLPSNDGTHQLLVESSCDSMAQIDVNSFDDPRRSPEVDLLESVFSPPSPVNDPSSPSMAVYVCPHCGQKYARLAGLEKHSLRSHGPASLTGGDGSPDCDRAPPNSRNCPRARPVSIDGPHFICNRCDRVFASKQACDLHARCHNGEKKFKCALCSVSFVQMNSLKRHTVAIHGIVPEPTYLDNADDKDFELTDDMNSDSDDSSTGKPHRTTHSRKRRASEFSHVLPVPRGRKKRPAGWLQTLEDQLGRCKENKPTIPTPNMFEEPGPAELRQEIRYRTILPRPSRSGVTDAPKPITISRPRRTRRTHRIDRSSLNRDNRSDILTPMLRDTLVRGSRLTETSDLTTISNQHPTVYVTSSTVLPNLVALEAQHGQYAVSYCDLDSVTRTEEASVNTKPAHVLTVAAAFVSQLPAGACPGSTTENHPTGSDADGNDEASTTAPATIYSLPSGVPGIQIYPSLWHQPEQLAGDTRTTQFTVTSQSDTSETLSLGSPEYIQSTAVLPANTTIAQQPVRLYPVLGPDGQATLYYLATPVECLPNVVVDTVDQSNGSFTVSSPENYYTHYSHPTIAWVSDATPANLQPFQNTSTSSANSLTSSTDSHRAALVTETSQNPDTTIEHAPENGTVACEDQALSTSDSPYVSRLVTSIFPGYTTSHTAIAELPETIEVIDLDASKFSSQFNEITVPVTVNSDSYHVDPCSVVYDNTGTELDTTTPVFSSTAPMNKAQANGSHDFCPVVAPSVPSLDHISCEAETQDTVVSALFPSKLVLSIYTNLDWVFPFTMVGGYGKINCMHLEGY</sequence>
<dbReference type="InParanoid" id="A0A419Q2Y6"/>
<name>A0A419Q2Y6_CLOSI</name>
<dbReference type="InterPro" id="IPR036236">
    <property type="entry name" value="Znf_C2H2_sf"/>
</dbReference>
<feature type="domain" description="C2H2-type" evidence="6">
    <location>
        <begin position="324"/>
        <end position="347"/>
    </location>
</feature>
<feature type="region of interest" description="Disordered" evidence="5">
    <location>
        <begin position="63"/>
        <end position="144"/>
    </location>
</feature>
<dbReference type="Gene3D" id="3.30.160.60">
    <property type="entry name" value="Classic Zinc Finger"/>
    <property type="match status" value="2"/>
</dbReference>
<dbReference type="PANTHER" id="PTHR24409">
    <property type="entry name" value="ZINC FINGER PROTEIN 142"/>
    <property type="match status" value="1"/>
</dbReference>
<evidence type="ECO:0000256" key="5">
    <source>
        <dbReference type="SAM" id="MobiDB-lite"/>
    </source>
</evidence>
<dbReference type="PROSITE" id="PS50157">
    <property type="entry name" value="ZINC_FINGER_C2H2_2"/>
    <property type="match status" value="3"/>
</dbReference>